<dbReference type="Gene3D" id="3.40.50.10330">
    <property type="entry name" value="Probable inorganic polyphosphate/atp-NAD kinase, domain 1"/>
    <property type="match status" value="1"/>
</dbReference>
<keyword evidence="6 13" id="KW-0547">Nucleotide-binding</keyword>
<dbReference type="GO" id="GO:0005524">
    <property type="term" value="F:ATP binding"/>
    <property type="evidence" value="ECO:0007669"/>
    <property type="project" value="UniProtKB-KW"/>
</dbReference>
<protein>
    <recommendedName>
        <fullName evidence="13">Diacylglycerol kinase</fullName>
        <shortName evidence="13">DAG kinase</shortName>
        <ecNumber evidence="13">2.7.1.107</ecNumber>
    </recommendedName>
</protein>
<dbReference type="FunFam" id="3.40.50.10330:FF:000020">
    <property type="entry name" value="Diacylglycerol kinase"/>
    <property type="match status" value="1"/>
</dbReference>
<dbReference type="FunFam" id="2.60.200.40:FF:000012">
    <property type="entry name" value="Diacylglycerol kinase"/>
    <property type="match status" value="1"/>
</dbReference>
<evidence type="ECO:0000256" key="7">
    <source>
        <dbReference type="ARBA" id="ARBA00022771"/>
    </source>
</evidence>
<evidence type="ECO:0000256" key="11">
    <source>
        <dbReference type="ARBA" id="ARBA00023043"/>
    </source>
</evidence>
<keyword evidence="7" id="KW-0863">Zinc-finger</keyword>
<dbReference type="AlphaFoldDB" id="A0A023F0Q1"/>
<evidence type="ECO:0000256" key="14">
    <source>
        <dbReference type="SAM" id="MobiDB-lite"/>
    </source>
</evidence>
<dbReference type="SMART" id="SM00045">
    <property type="entry name" value="DAGKa"/>
    <property type="match status" value="1"/>
</dbReference>
<dbReference type="GO" id="GO:0023051">
    <property type="term" value="P:regulation of signaling"/>
    <property type="evidence" value="ECO:0007669"/>
    <property type="project" value="UniProtKB-ARBA"/>
</dbReference>
<dbReference type="CDD" id="cd20855">
    <property type="entry name" value="C1_DGK_typeIV_rpt2"/>
    <property type="match status" value="1"/>
</dbReference>
<feature type="compositionally biased region" description="Basic residues" evidence="14">
    <location>
        <begin position="1"/>
        <end position="12"/>
    </location>
</feature>
<dbReference type="InterPro" id="IPR002110">
    <property type="entry name" value="Ankyrin_rpt"/>
</dbReference>
<dbReference type="InterPro" id="IPR000756">
    <property type="entry name" value="Diacylglycerol_kin_accessory"/>
</dbReference>
<dbReference type="Gene3D" id="2.60.200.40">
    <property type="match status" value="1"/>
</dbReference>
<dbReference type="SMART" id="SM00248">
    <property type="entry name" value="ANK"/>
    <property type="match status" value="3"/>
</dbReference>
<feature type="compositionally biased region" description="Low complexity" evidence="14">
    <location>
        <begin position="49"/>
        <end position="58"/>
    </location>
</feature>
<evidence type="ECO:0000256" key="5">
    <source>
        <dbReference type="ARBA" id="ARBA00022737"/>
    </source>
</evidence>
<dbReference type="InterPro" id="IPR017438">
    <property type="entry name" value="ATP-NAD_kinase_N"/>
</dbReference>
<evidence type="ECO:0000256" key="13">
    <source>
        <dbReference type="RuleBase" id="RU361128"/>
    </source>
</evidence>
<comment type="similarity">
    <text evidence="2 13">Belongs to the eukaryotic diacylglycerol kinase family.</text>
</comment>
<evidence type="ECO:0000256" key="2">
    <source>
        <dbReference type="ARBA" id="ARBA00009280"/>
    </source>
</evidence>
<dbReference type="InterPro" id="IPR036770">
    <property type="entry name" value="Ankyrin_rpt-contain_sf"/>
</dbReference>
<evidence type="ECO:0000256" key="8">
    <source>
        <dbReference type="ARBA" id="ARBA00022777"/>
    </source>
</evidence>
<evidence type="ECO:0000256" key="12">
    <source>
        <dbReference type="PROSITE-ProRule" id="PRU00023"/>
    </source>
</evidence>
<feature type="region of interest" description="Disordered" evidence="14">
    <location>
        <begin position="492"/>
        <end position="511"/>
    </location>
</feature>
<evidence type="ECO:0000256" key="9">
    <source>
        <dbReference type="ARBA" id="ARBA00022833"/>
    </source>
</evidence>
<dbReference type="EC" id="2.7.1.107" evidence="13"/>
<feature type="region of interest" description="Disordered" evidence="14">
    <location>
        <begin position="1"/>
        <end position="29"/>
    </location>
</feature>
<dbReference type="GO" id="GO:0043052">
    <property type="term" value="P:thermotaxis"/>
    <property type="evidence" value="ECO:0007669"/>
    <property type="project" value="UniProtKB-ARBA"/>
</dbReference>
<feature type="repeat" description="ANK" evidence="12">
    <location>
        <begin position="1152"/>
        <end position="1184"/>
    </location>
</feature>
<dbReference type="Pfam" id="PF00130">
    <property type="entry name" value="C1_1"/>
    <property type="match status" value="1"/>
</dbReference>
<dbReference type="SMART" id="SM00046">
    <property type="entry name" value="DAGKc"/>
    <property type="match status" value="1"/>
</dbReference>
<dbReference type="Pfam" id="PF23578">
    <property type="entry name" value="DGKI"/>
    <property type="match status" value="1"/>
</dbReference>
<dbReference type="InterPro" id="IPR037607">
    <property type="entry name" value="DGK"/>
</dbReference>
<dbReference type="SUPFAM" id="SSF48403">
    <property type="entry name" value="Ankyrin repeat"/>
    <property type="match status" value="1"/>
</dbReference>
<feature type="region of interest" description="Disordered" evidence="14">
    <location>
        <begin position="42"/>
        <end position="93"/>
    </location>
</feature>
<sequence length="1222" mass="136028">MQRLKTTFKRSRTPTAAEMKTQASLEVPKQVRSASFDQIQLEARRPPFSSAGAAGSSSYAIGREEASRLQVPQTNQRSKSFDSGPARGPQEPGVFLEVPKKLQRRRSSSDKTVHCIHCFLLEEYNRFENKLRMQKLSEYTLLGNSSSSEGSEDSTEGNVPACLITVTLSPTSPQSEQPPEELLLPGPSRRRRSSTRLARQEALVVPELTMPSEERPPWFRDEEEMRPALGQMLLTVPEVRRDRAASVDSSFPGGSPAGAEQATGWYLELPPQATRSKSVDIGLPTDQRARYHALTIARSQPSKLKAVDGSGDDDGTNFKNSILRTTPDWSENAVDGDHLWSHTKESFDVCYVGDQECTRVGGRVICSACKVFAHVNCVSVMINKLKFHCKHTFRDVGIRTYREQTDTTHHWVHRRTEKGKCKHCAKSFQSKLSFGSKDIVALSCSWCKEAYHNKDSCFSMERIGEICKLGVHENIIVPPSWIIKLPKKGSFKSSLRKSPRRKSGSNKQVKENTEMELKVCSAVNNENGETSETRQCMFAIKPIPTSSMKPLIVFINPKSGGNQGVKLLHKFQWLLNPRQVFDLTQGGPKMGLELFMKVPNLRILACGGDGTVGWVLSVIDQMEFYPPPAVGVLPLGTGNDLARALGWGGGYTDEPISKILSNIADSDVVKLDRWLLNVESNPNYEKMIDAKDKLPLHVVNNYFSLGVDAHIALEFHEAREAHPEKFNSRLRNKMFYGQMGGKDLLRRKWKGLADFVELVCDGNDITPKLKEHKFHAIVFLNIPSYGGGTHPWPRVPGCEQATDDGLIEVVGLTTYQLPFLQAGGHGTCICQCREAVIRTAKPIPMQVDGEACKLNPSIITLKLHNKAPMLSKRKGAGRQSTIHSLSVMEPFKINVHKISMADYEQHHYEKQLLKESAVKIGELEVPPVADLEQVRGLINKLQEDLAGTRGENTCFDWCFIDSCTAERFFRIDRAQEHLHYVTDISSDYLYILDSLSASTDEDDSIFPSVQDFSSVLLSSEHTTPDLSPNEDDMSRTVVEAQVETSQFLENNSKIGEPLKESNNITSRAVDENRPNNSSSVAKKRSDEIIIAAKMGDFKLLKELHGRGHSLLSQDESAQTALHYSARYGYADIVKYIIASAPHAVISMVDNEKGQTALHKAASYRQQTICCMLVAGGASLLQLDNHGNTAKTLALQANDHQLAAYLESQEQYAIEDDNIETTV</sequence>
<dbReference type="GO" id="GO:0007200">
    <property type="term" value="P:phospholipase C-activating G protein-coupled receptor signaling pathway"/>
    <property type="evidence" value="ECO:0007669"/>
    <property type="project" value="InterPro"/>
</dbReference>
<keyword evidence="3 13" id="KW-0808">Transferase</keyword>
<accession>A0A023F0Q1</accession>
<feature type="compositionally biased region" description="Low complexity" evidence="14">
    <location>
        <begin position="169"/>
        <end position="187"/>
    </location>
</feature>
<evidence type="ECO:0000256" key="6">
    <source>
        <dbReference type="ARBA" id="ARBA00022741"/>
    </source>
</evidence>
<dbReference type="Pfam" id="PF00609">
    <property type="entry name" value="DAGK_acc"/>
    <property type="match status" value="1"/>
</dbReference>
<dbReference type="InterPro" id="IPR002219">
    <property type="entry name" value="PKC_DAG/PE"/>
</dbReference>
<feature type="compositionally biased region" description="Basic residues" evidence="14">
    <location>
        <begin position="492"/>
        <end position="504"/>
    </location>
</feature>
<organism evidence="16">
    <name type="scientific">Triatoma infestans</name>
    <name type="common">Assassin bug</name>
    <dbReference type="NCBI Taxonomy" id="30076"/>
    <lineage>
        <taxon>Eukaryota</taxon>
        <taxon>Metazoa</taxon>
        <taxon>Ecdysozoa</taxon>
        <taxon>Arthropoda</taxon>
        <taxon>Hexapoda</taxon>
        <taxon>Insecta</taxon>
        <taxon>Pterygota</taxon>
        <taxon>Neoptera</taxon>
        <taxon>Paraneoptera</taxon>
        <taxon>Hemiptera</taxon>
        <taxon>Heteroptera</taxon>
        <taxon>Panheteroptera</taxon>
        <taxon>Cimicomorpha</taxon>
        <taxon>Reduviidae</taxon>
        <taxon>Triatominae</taxon>
        <taxon>Triatoma</taxon>
    </lineage>
</organism>
<keyword evidence="4" id="KW-0479">Metal-binding</keyword>
<dbReference type="PANTHER" id="PTHR11255:SF80">
    <property type="entry name" value="EYE-SPECIFIC DIACYLGLYCEROL KINASE"/>
    <property type="match status" value="1"/>
</dbReference>
<keyword evidence="5" id="KW-0677">Repeat</keyword>
<dbReference type="FunFam" id="1.25.40.20:FF:000204">
    <property type="entry name" value="Diacylglycerol kinase"/>
    <property type="match status" value="1"/>
</dbReference>
<dbReference type="SUPFAM" id="SSF111331">
    <property type="entry name" value="NAD kinase/diacylglycerol kinase-like"/>
    <property type="match status" value="1"/>
</dbReference>
<name>A0A023F0Q1_TRIIF</name>
<dbReference type="PROSITE" id="PS50146">
    <property type="entry name" value="DAGK"/>
    <property type="match status" value="1"/>
</dbReference>
<dbReference type="Pfam" id="PF12796">
    <property type="entry name" value="Ank_2"/>
    <property type="match status" value="1"/>
</dbReference>
<dbReference type="InterPro" id="IPR016064">
    <property type="entry name" value="NAD/diacylglycerol_kinase_sf"/>
</dbReference>
<dbReference type="PROSITE" id="PS50088">
    <property type="entry name" value="ANK_REPEAT"/>
    <property type="match status" value="1"/>
</dbReference>
<dbReference type="CDD" id="cd20802">
    <property type="entry name" value="C1_DGK_typeIV_rpt1"/>
    <property type="match status" value="1"/>
</dbReference>
<dbReference type="GO" id="GO:0010646">
    <property type="term" value="P:regulation of cell communication"/>
    <property type="evidence" value="ECO:0007669"/>
    <property type="project" value="UniProtKB-ARBA"/>
</dbReference>
<feature type="region of interest" description="Disordered" evidence="14">
    <location>
        <begin position="169"/>
        <end position="199"/>
    </location>
</feature>
<dbReference type="EMBL" id="GBBI01003640">
    <property type="protein sequence ID" value="JAC15072.1"/>
    <property type="molecule type" value="mRNA"/>
</dbReference>
<comment type="catalytic activity">
    <reaction evidence="1 13">
        <text>a 1,2-diacyl-sn-glycerol + ATP = a 1,2-diacyl-sn-glycero-3-phosphate + ADP + H(+)</text>
        <dbReference type="Rhea" id="RHEA:10272"/>
        <dbReference type="ChEBI" id="CHEBI:15378"/>
        <dbReference type="ChEBI" id="CHEBI:17815"/>
        <dbReference type="ChEBI" id="CHEBI:30616"/>
        <dbReference type="ChEBI" id="CHEBI:58608"/>
        <dbReference type="ChEBI" id="CHEBI:456216"/>
        <dbReference type="EC" id="2.7.1.107"/>
    </reaction>
</comment>
<keyword evidence="10 13" id="KW-0067">ATP-binding</keyword>
<evidence type="ECO:0000313" key="16">
    <source>
        <dbReference type="EMBL" id="JAC15072.1"/>
    </source>
</evidence>
<evidence type="ECO:0000259" key="15">
    <source>
        <dbReference type="PROSITE" id="PS50146"/>
    </source>
</evidence>
<evidence type="ECO:0000256" key="3">
    <source>
        <dbReference type="ARBA" id="ARBA00022679"/>
    </source>
</evidence>
<evidence type="ECO:0000256" key="10">
    <source>
        <dbReference type="ARBA" id="ARBA00022840"/>
    </source>
</evidence>
<feature type="region of interest" description="Disordered" evidence="14">
    <location>
        <begin position="1056"/>
        <end position="1080"/>
    </location>
</feature>
<dbReference type="InterPro" id="IPR001206">
    <property type="entry name" value="Diacylglycerol_kinase_cat_dom"/>
</dbReference>
<dbReference type="InterPro" id="IPR056383">
    <property type="entry name" value="DGKI-like_dom"/>
</dbReference>
<reference evidence="16" key="1">
    <citation type="journal article" date="2014" name="PLoS Negl. Trop. Dis.">
        <title>An updated insight into the Sialotranscriptome of Triatoma infestans: developmental stage and geographic variations.</title>
        <authorList>
            <person name="Schwarz A."/>
            <person name="Medrano-Mercado N."/>
            <person name="Schaub G.A."/>
            <person name="Struchiner C.J."/>
            <person name="Bargues M.D."/>
            <person name="Levy M.Z."/>
            <person name="Ribeiro J.M."/>
        </authorList>
    </citation>
    <scope>NUCLEOTIDE SEQUENCE</scope>
    <source>
        <strain evidence="16">Chile</strain>
        <tissue evidence="16">Salivary glands</tissue>
    </source>
</reference>
<evidence type="ECO:0000256" key="1">
    <source>
        <dbReference type="ARBA" id="ARBA00001383"/>
    </source>
</evidence>
<dbReference type="GO" id="GO:0008270">
    <property type="term" value="F:zinc ion binding"/>
    <property type="evidence" value="ECO:0007669"/>
    <property type="project" value="UniProtKB-KW"/>
</dbReference>
<keyword evidence="11 12" id="KW-0040">ANK repeat</keyword>
<dbReference type="Pfam" id="PF00781">
    <property type="entry name" value="DAGK_cat"/>
    <property type="match status" value="1"/>
</dbReference>
<dbReference type="Gene3D" id="1.25.40.20">
    <property type="entry name" value="Ankyrin repeat-containing domain"/>
    <property type="match status" value="1"/>
</dbReference>
<dbReference type="GO" id="GO:0004143">
    <property type="term" value="F:ATP-dependent diacylglycerol kinase activity"/>
    <property type="evidence" value="ECO:0007669"/>
    <property type="project" value="UniProtKB-EC"/>
</dbReference>
<dbReference type="PANTHER" id="PTHR11255">
    <property type="entry name" value="DIACYLGLYCEROL KINASE"/>
    <property type="match status" value="1"/>
</dbReference>
<feature type="domain" description="DAGKc" evidence="15">
    <location>
        <begin position="546"/>
        <end position="680"/>
    </location>
</feature>
<keyword evidence="9" id="KW-0862">Zinc</keyword>
<keyword evidence="8 13" id="KW-0418">Kinase</keyword>
<proteinExistence type="evidence at transcript level"/>
<dbReference type="GO" id="GO:0005886">
    <property type="term" value="C:plasma membrane"/>
    <property type="evidence" value="ECO:0007669"/>
    <property type="project" value="TreeGrafter"/>
</dbReference>
<evidence type="ECO:0000256" key="4">
    <source>
        <dbReference type="ARBA" id="ARBA00022723"/>
    </source>
</evidence>